<evidence type="ECO:0000313" key="4">
    <source>
        <dbReference type="Proteomes" id="UP000826462"/>
    </source>
</evidence>
<keyword evidence="1" id="KW-0732">Signal</keyword>
<reference evidence="3 4" key="1">
    <citation type="submission" date="2021-07" db="EMBL/GenBank/DDBJ databases">
        <title>Paraburkholderia edwinii protects Aspergillus sp. from phenazines by acting as a toxin sponge.</title>
        <authorList>
            <person name="Dahlstrom K.M."/>
            <person name="Newman D.K."/>
        </authorList>
    </citation>
    <scope>NUCLEOTIDE SEQUENCE [LARGE SCALE GENOMIC DNA]</scope>
    <source>
        <strain evidence="3 4">Pe01</strain>
    </source>
</reference>
<feature type="signal peptide" evidence="1">
    <location>
        <begin position="1"/>
        <end position="24"/>
    </location>
</feature>
<sequence>MTRRWLIAFACFAALVLCSGNAQAETCSASPSGLVFGTVSPIRLGAVAATGTINITCTWSDVTLTPSVLVCLNFSAPSPRSLLNGSNQLLYDLYVDAGRTVQWGSATAGGTPISVTMNKPSGTTLTTSITVYGQIAANQPTVPTVNNASTTYTRNVTAANTSLNYSFYLLLGPTCPTLTTSNGSFPFTVSANVINDCTITATNVGFAPAGVLKAALNANGSITTRCTNGDAFRIALNGGSSGNVAARQMQRSGGGGAVNYQLYLDSTRLTTWGDGTAGTSMATGSGSGNQQVITVYGQVPAQSTPAPGSYSDTITATISF</sequence>
<dbReference type="RefSeq" id="WP_219801141.1">
    <property type="nucleotide sequence ID" value="NZ_CP080096.1"/>
</dbReference>
<name>A0ABX8UWK1_9BURK</name>
<dbReference type="Pfam" id="PF05229">
    <property type="entry name" value="SCPU"/>
    <property type="match status" value="2"/>
</dbReference>
<feature type="domain" description="Spore coat protein U/FanG" evidence="2">
    <location>
        <begin position="186"/>
        <end position="317"/>
    </location>
</feature>
<dbReference type="PANTHER" id="PTHR37089:SF4">
    <property type="entry name" value="EXPORTED PROTEIN"/>
    <property type="match status" value="1"/>
</dbReference>
<feature type="chain" id="PRO_5045973655" evidence="1">
    <location>
        <begin position="25"/>
        <end position="320"/>
    </location>
</feature>
<evidence type="ECO:0000256" key="1">
    <source>
        <dbReference type="SAM" id="SignalP"/>
    </source>
</evidence>
<feature type="domain" description="Spore coat protein U/FanG" evidence="2">
    <location>
        <begin position="21"/>
        <end position="143"/>
    </location>
</feature>
<protein>
    <submittedName>
        <fullName evidence="3">Spore coat U domain-containing protein</fullName>
    </submittedName>
</protein>
<dbReference type="EMBL" id="CP080096">
    <property type="protein sequence ID" value="QYD71712.1"/>
    <property type="molecule type" value="Genomic_DNA"/>
</dbReference>
<accession>A0ABX8UWK1</accession>
<evidence type="ECO:0000313" key="3">
    <source>
        <dbReference type="EMBL" id="QYD71712.1"/>
    </source>
</evidence>
<dbReference type="PANTHER" id="PTHR37089">
    <property type="entry name" value="PROTEIN U-RELATED"/>
    <property type="match status" value="1"/>
</dbReference>
<keyword evidence="4" id="KW-1185">Reference proteome</keyword>
<dbReference type="InterPro" id="IPR053167">
    <property type="entry name" value="Spore_coat_component"/>
</dbReference>
<organism evidence="3 4">
    <name type="scientific">Paraburkholderia edwinii</name>
    <dbReference type="NCBI Taxonomy" id="2861782"/>
    <lineage>
        <taxon>Bacteria</taxon>
        <taxon>Pseudomonadati</taxon>
        <taxon>Pseudomonadota</taxon>
        <taxon>Betaproteobacteria</taxon>
        <taxon>Burkholderiales</taxon>
        <taxon>Burkholderiaceae</taxon>
        <taxon>Paraburkholderia</taxon>
    </lineage>
</organism>
<dbReference type="InterPro" id="IPR007893">
    <property type="entry name" value="Spore_coat_U/FanG"/>
</dbReference>
<gene>
    <name evidence="3" type="ORF">KZJ38_32505</name>
</gene>
<proteinExistence type="predicted"/>
<dbReference type="SMART" id="SM00972">
    <property type="entry name" value="SCPU"/>
    <property type="match status" value="2"/>
</dbReference>
<dbReference type="Proteomes" id="UP000826462">
    <property type="component" value="Chromosome 2"/>
</dbReference>
<evidence type="ECO:0000259" key="2">
    <source>
        <dbReference type="Pfam" id="PF05229"/>
    </source>
</evidence>